<proteinExistence type="predicted"/>
<evidence type="ECO:0000313" key="2">
    <source>
        <dbReference type="EMBL" id="BCZ46718.1"/>
    </source>
</evidence>
<dbReference type="EMBL" id="AP024849">
    <property type="protein sequence ID" value="BCZ46718.1"/>
    <property type="molecule type" value="Genomic_DNA"/>
</dbReference>
<sequence>MSNNRKLVLYIAISLDGYIATEDDSLEWLFKIEGEGDNGYSEFYNTVDTILIGRRTYDWIIEKEKGKFPYKNKKCYVFSKSENDKNENVEFISQDVAEFTNKIKSLDGGNIWLVGGGNLLHSFIKEKLVDEFIITVAPILIGHGIPLFNKNDFELELKLKGMRRFNQFVELHYVVK</sequence>
<dbReference type="InterPro" id="IPR002734">
    <property type="entry name" value="RibDG_C"/>
</dbReference>
<dbReference type="PANTHER" id="PTHR38011:SF11">
    <property type="entry name" value="2,5-DIAMINO-6-RIBOSYLAMINO-4(3H)-PYRIMIDINONE 5'-PHOSPHATE REDUCTASE"/>
    <property type="match status" value="1"/>
</dbReference>
<dbReference type="SUPFAM" id="SSF53597">
    <property type="entry name" value="Dihydrofolate reductase-like"/>
    <property type="match status" value="1"/>
</dbReference>
<keyword evidence="3" id="KW-1185">Reference proteome</keyword>
<organism evidence="2 3">
    <name type="scientific">Clostridium gelidum</name>
    <dbReference type="NCBI Taxonomy" id="704125"/>
    <lineage>
        <taxon>Bacteria</taxon>
        <taxon>Bacillati</taxon>
        <taxon>Bacillota</taxon>
        <taxon>Clostridia</taxon>
        <taxon>Eubacteriales</taxon>
        <taxon>Clostridiaceae</taxon>
        <taxon>Clostridium</taxon>
    </lineage>
</organism>
<dbReference type="Proteomes" id="UP000824633">
    <property type="component" value="Chromosome"/>
</dbReference>
<name>A0ABM7T4B0_9CLOT</name>
<dbReference type="InterPro" id="IPR050765">
    <property type="entry name" value="Riboflavin_Biosynth_HTPR"/>
</dbReference>
<protein>
    <submittedName>
        <fullName evidence="2">Dihydrofolate reductase</fullName>
    </submittedName>
</protein>
<reference evidence="3" key="1">
    <citation type="submission" date="2021-07" db="EMBL/GenBank/DDBJ databases">
        <title>Complete genome sequencing of a Clostridium isolate.</title>
        <authorList>
            <person name="Ueki A."/>
            <person name="Tonouchi A."/>
        </authorList>
    </citation>
    <scope>NUCLEOTIDE SEQUENCE [LARGE SCALE GENOMIC DNA]</scope>
    <source>
        <strain evidence="3">C5S11</strain>
    </source>
</reference>
<dbReference type="Pfam" id="PF01872">
    <property type="entry name" value="RibD_C"/>
    <property type="match status" value="1"/>
</dbReference>
<accession>A0ABM7T4B0</accession>
<dbReference type="PANTHER" id="PTHR38011">
    <property type="entry name" value="DIHYDROFOLATE REDUCTASE FAMILY PROTEIN (AFU_ORTHOLOGUE AFUA_8G06820)"/>
    <property type="match status" value="1"/>
</dbReference>
<dbReference type="RefSeq" id="WP_224033131.1">
    <property type="nucleotide sequence ID" value="NZ_AP024849.1"/>
</dbReference>
<gene>
    <name evidence="2" type="ORF">psyc5s11_27850</name>
</gene>
<evidence type="ECO:0000313" key="3">
    <source>
        <dbReference type="Proteomes" id="UP000824633"/>
    </source>
</evidence>
<dbReference type="Gene3D" id="3.40.430.10">
    <property type="entry name" value="Dihydrofolate Reductase, subunit A"/>
    <property type="match status" value="1"/>
</dbReference>
<evidence type="ECO:0000259" key="1">
    <source>
        <dbReference type="Pfam" id="PF01872"/>
    </source>
</evidence>
<dbReference type="InterPro" id="IPR024072">
    <property type="entry name" value="DHFR-like_dom_sf"/>
</dbReference>
<feature type="domain" description="Bacterial bifunctional deaminase-reductase C-terminal" evidence="1">
    <location>
        <begin position="5"/>
        <end position="166"/>
    </location>
</feature>